<dbReference type="Proteomes" id="UP001202717">
    <property type="component" value="Chromosome"/>
</dbReference>
<dbReference type="SUPFAM" id="SSF50969">
    <property type="entry name" value="YVTN repeat-like/Quinoprotein amine dehydrogenase"/>
    <property type="match status" value="1"/>
</dbReference>
<evidence type="ECO:0000313" key="3">
    <source>
        <dbReference type="EMBL" id="WCO02802.1"/>
    </source>
</evidence>
<dbReference type="EMBL" id="CP116221">
    <property type="protein sequence ID" value="WCO02802.1"/>
    <property type="molecule type" value="Genomic_DNA"/>
</dbReference>
<dbReference type="SUPFAM" id="SSF50965">
    <property type="entry name" value="Galactose oxidase, central domain"/>
    <property type="match status" value="1"/>
</dbReference>
<accession>A0ABY7S0D8</accession>
<evidence type="ECO:0000256" key="1">
    <source>
        <dbReference type="ARBA" id="ARBA00022729"/>
    </source>
</evidence>
<proteinExistence type="predicted"/>
<gene>
    <name evidence="3" type="ORF">MUN68_004760</name>
</gene>
<feature type="domain" description="Secretion system C-terminal sorting" evidence="2">
    <location>
        <begin position="803"/>
        <end position="867"/>
    </location>
</feature>
<keyword evidence="1" id="KW-0732">Signal</keyword>
<dbReference type="InterPro" id="IPR015915">
    <property type="entry name" value="Kelch-typ_b-propeller"/>
</dbReference>
<dbReference type="Pfam" id="PF18962">
    <property type="entry name" value="Por_Secre_tail"/>
    <property type="match status" value="1"/>
</dbReference>
<protein>
    <submittedName>
        <fullName evidence="3">T9SS type A sorting domain-containing protein</fullName>
    </submittedName>
</protein>
<dbReference type="NCBIfam" id="TIGR04183">
    <property type="entry name" value="Por_Secre_tail"/>
    <property type="match status" value="1"/>
</dbReference>
<dbReference type="RefSeq" id="WP_249995515.1">
    <property type="nucleotide sequence ID" value="NZ_CP116221.1"/>
</dbReference>
<dbReference type="InterPro" id="IPR011044">
    <property type="entry name" value="Quino_amine_DH_bsu"/>
</dbReference>
<name>A0ABY7S0D8_9FLAO</name>
<evidence type="ECO:0000259" key="2">
    <source>
        <dbReference type="Pfam" id="PF18962"/>
    </source>
</evidence>
<dbReference type="InterPro" id="IPR022519">
    <property type="entry name" value="Gloeo/Verruco_rpt"/>
</dbReference>
<dbReference type="InterPro" id="IPR026444">
    <property type="entry name" value="Secre_tail"/>
</dbReference>
<keyword evidence="4" id="KW-1185">Reference proteome</keyword>
<dbReference type="InterPro" id="IPR011043">
    <property type="entry name" value="Gal_Oxase/kelch_b-propeller"/>
</dbReference>
<sequence>MKNIQFKKTVCIIIFCLIPIIGFVQTNEIWGVTKNGGASNNGTVFKTDTNGNNHTVVHEFFSYEGNDPNFNFPMEASNGNIYATTSFGGVYNQGVLFEYNPTTDTYLKKYDFHYSSNIQPIPSGVQPIGRLIEINNKLYGITGRGGQNGSGVIYEFAYNTNTYTVLHSFNNTDGRNPSGTLLHATNGKLYGMTSRGGTTDDGVIYEYDLSTNIYTKKLDFDDNINIHGSAPLGHLTEASNGLIYGMTKDGGENNVGVLFQFNISTNEYEKKLDFNTSGNNGHSPWGGLIEGPNNSLELYGMNSEGSIGDGGVLFKYNITTNELSVLRNLNPNSETSLGSWAKGSLFLAQNNKFYGTTPTGYTEYGTIFEFDPVTLQSSVLHTFNNFNGKYPDGDIILTNSGDIYGLTTQFGYETYTKPSGAFYKLNINNNEYTELFKLNYMPAGALPEGGLTFLPSNGKLYGMSKHGGLYHTGVIFEINPTTNTHTKLVEFGILNLGNNTGAIPSGNLTLASNGLFYGLTEQGGLNNIGAIIEFNPITNSLTVKHHFNNIGSFPMGSLLLATNNKFYGLTSAGGDGGVFMGTPIQGGIIFEYDPLNNTFNKLHDFKVVDEDGGSNPYGSLIEGLDGSLYGLTSMEGITNEGGLYIEEAIFKYNLTTGYEVLHSFNNDDNFDGDKPLGDLIQINNGKLYGLTNKGGTNNNGVIFEYDLVLNQFTKRHDFSINDGINPEGTLIESSVDGKLYGVTTSGGINNHGTMFNFDPNTFVFTKIFDFNGINDGSYPVSINIFNTETLSTNNLSSNNEILVYPNPVKNFIYLKSTGNIITSKIYNNIGQFIFETKEDKIDLRNFIDGVYFVHIITNQGVEIKKIIKN</sequence>
<evidence type="ECO:0000313" key="4">
    <source>
        <dbReference type="Proteomes" id="UP001202717"/>
    </source>
</evidence>
<dbReference type="NCBIfam" id="TIGR03803">
    <property type="entry name" value="Gloeo_Verruco"/>
    <property type="match status" value="13"/>
</dbReference>
<organism evidence="3 4">
    <name type="scientific">Psychroserpens ponticola</name>
    <dbReference type="NCBI Taxonomy" id="2932268"/>
    <lineage>
        <taxon>Bacteria</taxon>
        <taxon>Pseudomonadati</taxon>
        <taxon>Bacteroidota</taxon>
        <taxon>Flavobacteriia</taxon>
        <taxon>Flavobacteriales</taxon>
        <taxon>Flavobacteriaceae</taxon>
        <taxon>Psychroserpens</taxon>
    </lineage>
</organism>
<dbReference type="Gene3D" id="2.120.10.80">
    <property type="entry name" value="Kelch-type beta propeller"/>
    <property type="match status" value="1"/>
</dbReference>
<reference evidence="3 4" key="1">
    <citation type="submission" date="2023-01" db="EMBL/GenBank/DDBJ databases">
        <title>Psychroserpens ponticola sp. nov., isolated from seawater.</title>
        <authorList>
            <person name="Kristyanto S."/>
            <person name="Jung J."/>
            <person name="Kim J.M."/>
            <person name="Jeon C.O."/>
        </authorList>
    </citation>
    <scope>NUCLEOTIDE SEQUENCE [LARGE SCALE GENOMIC DNA]</scope>
    <source>
        <strain evidence="3 4">MSW6</strain>
    </source>
</reference>